<name>A0ABR6RKD9_9BURK</name>
<evidence type="ECO:0000259" key="2">
    <source>
        <dbReference type="Pfam" id="PF25564"/>
    </source>
</evidence>
<evidence type="ECO:0000256" key="1">
    <source>
        <dbReference type="SAM" id="SignalP"/>
    </source>
</evidence>
<gene>
    <name evidence="3" type="ORF">HNP33_003743</name>
</gene>
<keyword evidence="1" id="KW-0732">Signal</keyword>
<dbReference type="Proteomes" id="UP000562492">
    <property type="component" value="Unassembled WGS sequence"/>
</dbReference>
<evidence type="ECO:0000313" key="3">
    <source>
        <dbReference type="EMBL" id="MBB6579627.1"/>
    </source>
</evidence>
<evidence type="ECO:0000313" key="4">
    <source>
        <dbReference type="Proteomes" id="UP000562492"/>
    </source>
</evidence>
<accession>A0ABR6RKD9</accession>
<feature type="non-terminal residue" evidence="3">
    <location>
        <position position="420"/>
    </location>
</feature>
<dbReference type="InterPro" id="IPR057693">
    <property type="entry name" value="DUF7933"/>
</dbReference>
<organism evidence="3 4">
    <name type="scientific">Comamonas odontotermitis</name>
    <dbReference type="NCBI Taxonomy" id="379895"/>
    <lineage>
        <taxon>Bacteria</taxon>
        <taxon>Pseudomonadati</taxon>
        <taxon>Pseudomonadota</taxon>
        <taxon>Betaproteobacteria</taxon>
        <taxon>Burkholderiales</taxon>
        <taxon>Comamonadaceae</taxon>
        <taxon>Comamonas</taxon>
    </lineage>
</organism>
<reference evidence="3 4" key="1">
    <citation type="submission" date="2020-08" db="EMBL/GenBank/DDBJ databases">
        <title>Functional genomics of gut bacteria from endangered species of beetles.</title>
        <authorList>
            <person name="Carlos-Shanley C."/>
        </authorList>
    </citation>
    <scope>NUCLEOTIDE SEQUENCE [LARGE SCALE GENOMIC DNA]</scope>
    <source>
        <strain evidence="3 4">S00124</strain>
    </source>
</reference>
<feature type="domain" description="DUF7933" evidence="2">
    <location>
        <begin position="274"/>
        <end position="372"/>
    </location>
</feature>
<feature type="signal peptide" evidence="1">
    <location>
        <begin position="1"/>
        <end position="24"/>
    </location>
</feature>
<feature type="chain" id="PRO_5047209203" description="DUF7933 domain-containing protein" evidence="1">
    <location>
        <begin position="25"/>
        <end position="420"/>
    </location>
</feature>
<keyword evidence="4" id="KW-1185">Reference proteome</keyword>
<dbReference type="RefSeq" id="WP_221452130.1">
    <property type="nucleotide sequence ID" value="NZ_JACHKZ010000034.1"/>
</dbReference>
<comment type="caution">
    <text evidence="3">The sequence shown here is derived from an EMBL/GenBank/DDBJ whole genome shotgun (WGS) entry which is preliminary data.</text>
</comment>
<dbReference type="Pfam" id="PF25564">
    <property type="entry name" value="DUF7933"/>
    <property type="match status" value="1"/>
</dbReference>
<proteinExistence type="predicted"/>
<sequence>MRTSIRFVRLILAAMLLWSGTQMAFAQKVLMLTSNETASDALLAYNNLQSEFQSVVGAGNLTRMDVLSNPNAISQATFSNAPGPYDIVIVAGTYSPIDNTNWAVIQNAVANRWANSIVFFVDGCCEAGNGGNAAKMVAALNGGAATTFSLGSNLNAIASFPLNTNSPFASSFTGLNPFAGGYITYINQVPASNALYLATGTPPANFPPAGSTPVNNVYGLLIPTAQSNAGKGACVFSVVDVSPFVSPPWDSNRGKIAPAFINAATSENGACGLPKVAKSFDKADIYLGGTDNTTTLTIQLSNGTPVAISGVNLTDNLPAPLQIGAGAVSNTCTSGTLTANPGSNAISFTGFGIPSGGCSVTVPVVWPNTDAGRQACANAPAVTNTITPGVDFVSPTGQVNTPATASLTCHAGLLNLSKLV</sequence>
<dbReference type="EMBL" id="JACHKZ010000034">
    <property type="protein sequence ID" value="MBB6579627.1"/>
    <property type="molecule type" value="Genomic_DNA"/>
</dbReference>
<protein>
    <recommendedName>
        <fullName evidence="2">DUF7933 domain-containing protein</fullName>
    </recommendedName>
</protein>